<sequence>MGIVVHSVIIGISLGASQSPKTIEPLVAALSFHQLFEGMGLGGCITQYKSWTFDAWVLEAAFLRAAVALVIVLFPMSNAALEMPIGPSLMPSIYVDHAPLMNQPPASHAILTFPFDSASVAAKFNALKGAVMSIFFTLTMPVGVAIGSAFTNSYNENSPTALIVEGLLNAASAGILIYMALVDLIQETFKGPIDC</sequence>
<keyword evidence="2" id="KW-1185">Reference proteome</keyword>
<comment type="caution">
    <text evidence="1">The sequence shown here is derived from an EMBL/GenBank/DDBJ whole genome shotgun (WGS) entry which is preliminary data.</text>
</comment>
<evidence type="ECO:0000313" key="1">
    <source>
        <dbReference type="EMBL" id="KAH7836016.1"/>
    </source>
</evidence>
<dbReference type="Proteomes" id="UP000828048">
    <property type="component" value="Chromosome 2"/>
</dbReference>
<proteinExistence type="predicted"/>
<protein>
    <submittedName>
        <fullName evidence="1">Uncharacterized protein</fullName>
    </submittedName>
</protein>
<name>A0ACB7X5P0_9ERIC</name>
<organism evidence="1 2">
    <name type="scientific">Vaccinium darrowii</name>
    <dbReference type="NCBI Taxonomy" id="229202"/>
    <lineage>
        <taxon>Eukaryota</taxon>
        <taxon>Viridiplantae</taxon>
        <taxon>Streptophyta</taxon>
        <taxon>Embryophyta</taxon>
        <taxon>Tracheophyta</taxon>
        <taxon>Spermatophyta</taxon>
        <taxon>Magnoliopsida</taxon>
        <taxon>eudicotyledons</taxon>
        <taxon>Gunneridae</taxon>
        <taxon>Pentapetalae</taxon>
        <taxon>asterids</taxon>
        <taxon>Ericales</taxon>
        <taxon>Ericaceae</taxon>
        <taxon>Vaccinioideae</taxon>
        <taxon>Vaccinieae</taxon>
        <taxon>Vaccinium</taxon>
    </lineage>
</organism>
<evidence type="ECO:0000313" key="2">
    <source>
        <dbReference type="Proteomes" id="UP000828048"/>
    </source>
</evidence>
<dbReference type="EMBL" id="CM037152">
    <property type="protein sequence ID" value="KAH7836016.1"/>
    <property type="molecule type" value="Genomic_DNA"/>
</dbReference>
<gene>
    <name evidence="1" type="ORF">Vadar_031990</name>
</gene>
<reference evidence="1 2" key="1">
    <citation type="journal article" date="2021" name="Hortic Res">
        <title>High-quality reference genome and annotation aids understanding of berry development for evergreen blueberry (Vaccinium darrowii).</title>
        <authorList>
            <person name="Yu J."/>
            <person name="Hulse-Kemp A.M."/>
            <person name="Babiker E."/>
            <person name="Staton M."/>
        </authorList>
    </citation>
    <scope>NUCLEOTIDE SEQUENCE [LARGE SCALE GENOMIC DNA]</scope>
    <source>
        <strain evidence="2">cv. NJ 8807/NJ 8810</strain>
        <tissue evidence="1">Young leaf</tissue>
    </source>
</reference>
<accession>A0ACB7X5P0</accession>